<dbReference type="SFLD" id="SFLDG01067">
    <property type="entry name" value="SPASM/twitch_domain_containing"/>
    <property type="match status" value="1"/>
</dbReference>
<reference evidence="12" key="1">
    <citation type="submission" date="2010-05" db="EMBL/GenBank/DDBJ databases">
        <title>Complete sequence of Staphylothermus hellenicus DSM 12710.</title>
        <authorList>
            <consortium name="US DOE Joint Genome Institute"/>
            <person name="Lucas S."/>
            <person name="Copeland A."/>
            <person name="Lapidus A."/>
            <person name="Cheng J.-F."/>
            <person name="Bruce D."/>
            <person name="Goodwin L."/>
            <person name="Pitluck S."/>
            <person name="Davenport K."/>
            <person name="Detter J.C."/>
            <person name="Han C."/>
            <person name="Tapia R."/>
            <person name="Larimer F."/>
            <person name="Land M."/>
            <person name="Hauser L."/>
            <person name="Kyrpides N."/>
            <person name="Mikhailova N."/>
            <person name="Anderson I.J."/>
            <person name="Woyke T."/>
        </authorList>
    </citation>
    <scope>NUCLEOTIDE SEQUENCE [LARGE SCALE GENOMIC DNA]</scope>
    <source>
        <strain evidence="12">DSM 12710 / JCM 10830 / BK20S6-10-b1 / P8</strain>
    </source>
</reference>
<name>D7D836_STAHD</name>
<dbReference type="GO" id="GO:0006777">
    <property type="term" value="P:Mo-molybdopterin cofactor biosynthetic process"/>
    <property type="evidence" value="ECO:0007669"/>
    <property type="project" value="UniProtKB-KW"/>
</dbReference>
<dbReference type="Pfam" id="PF06463">
    <property type="entry name" value="Mob_synth_C"/>
    <property type="match status" value="1"/>
</dbReference>
<dbReference type="InterPro" id="IPR010505">
    <property type="entry name" value="MoaA_twitch"/>
</dbReference>
<gene>
    <name evidence="11" type="ordered locus">Shell_0819</name>
</gene>
<dbReference type="InterPro" id="IPR058240">
    <property type="entry name" value="rSAM_sf"/>
</dbReference>
<dbReference type="HOGENOM" id="CLU_009273_0_1_2"/>
<keyword evidence="4" id="KW-0547">Nucleotide-binding</keyword>
<dbReference type="PROSITE" id="PS51918">
    <property type="entry name" value="RADICAL_SAM"/>
    <property type="match status" value="1"/>
</dbReference>
<keyword evidence="1" id="KW-0004">4Fe-4S</keyword>
<sequence>MVRSLLIDRFGRPITHMRISVTLRCNHSCIFCHREGIFGLKSRELSPGDWGFVARMGVRNDIIYYKLTGGEPLIRDDIVDIVHEIRSVGGVVSITTNGSRLAEFAEKLAEEKVDHINVSLHSLKPDVFKTITGGDLERVLAGIFKALEYGLKLKIDYVILSLNINEYKDLISFAQKHGLDMNIIELIPLGMSPETYGKLHAGLNNIINYLEKISVKKYKKEFQSRPTYVLPNNSKITIVKGWQNPELCMKCTRIRMTPDGRIKLCIFRNDLVLDARKAILDRDEEAFQKLLEKAALLREPYFKPENLAKSSRSNNS</sequence>
<dbReference type="Gene3D" id="3.20.20.70">
    <property type="entry name" value="Aldolase class I"/>
    <property type="match status" value="1"/>
</dbReference>
<dbReference type="SFLD" id="SFLDG01386">
    <property type="entry name" value="main_SPASM_domain-containing"/>
    <property type="match status" value="1"/>
</dbReference>
<dbReference type="GO" id="GO:0061799">
    <property type="term" value="F:cyclic pyranopterin monophosphate synthase activity"/>
    <property type="evidence" value="ECO:0007669"/>
    <property type="project" value="TreeGrafter"/>
</dbReference>
<dbReference type="GO" id="GO:0061798">
    <property type="term" value="F:GTP 3',8'-cyclase activity"/>
    <property type="evidence" value="ECO:0007669"/>
    <property type="project" value="TreeGrafter"/>
</dbReference>
<keyword evidence="5" id="KW-0408">Iron</keyword>
<keyword evidence="8" id="KW-0501">Molybdenum cofactor biosynthesis</keyword>
<dbReference type="Proteomes" id="UP000002573">
    <property type="component" value="Chromosome"/>
</dbReference>
<dbReference type="CDD" id="cd01335">
    <property type="entry name" value="Radical_SAM"/>
    <property type="match status" value="1"/>
</dbReference>
<evidence type="ECO:0000256" key="7">
    <source>
        <dbReference type="ARBA" id="ARBA00023134"/>
    </source>
</evidence>
<keyword evidence="12" id="KW-1185">Reference proteome</keyword>
<evidence type="ECO:0000313" key="12">
    <source>
        <dbReference type="Proteomes" id="UP000002573"/>
    </source>
</evidence>
<evidence type="ECO:0000256" key="3">
    <source>
        <dbReference type="ARBA" id="ARBA00022723"/>
    </source>
</evidence>
<dbReference type="PANTHER" id="PTHR22960">
    <property type="entry name" value="MOLYBDOPTERIN COFACTOR SYNTHESIS PROTEIN A"/>
    <property type="match status" value="1"/>
</dbReference>
<evidence type="ECO:0000256" key="6">
    <source>
        <dbReference type="ARBA" id="ARBA00023014"/>
    </source>
</evidence>
<evidence type="ECO:0000256" key="4">
    <source>
        <dbReference type="ARBA" id="ARBA00022741"/>
    </source>
</evidence>
<dbReference type="SFLD" id="SFLDS00029">
    <property type="entry name" value="Radical_SAM"/>
    <property type="match status" value="1"/>
</dbReference>
<evidence type="ECO:0000256" key="8">
    <source>
        <dbReference type="ARBA" id="ARBA00023150"/>
    </source>
</evidence>
<keyword evidence="2" id="KW-0949">S-adenosyl-L-methionine</keyword>
<dbReference type="InterPro" id="IPR007197">
    <property type="entry name" value="rSAM"/>
</dbReference>
<keyword evidence="7" id="KW-0342">GTP-binding</keyword>
<dbReference type="NCBIfam" id="NF001199">
    <property type="entry name" value="PRK00164.2-1"/>
    <property type="match status" value="1"/>
</dbReference>
<dbReference type="eggNOG" id="arCOG00930">
    <property type="taxonomic scope" value="Archaea"/>
</dbReference>
<organism evidence="11 12">
    <name type="scientific">Staphylothermus hellenicus (strain DSM 12710 / JCM 10830 / BK20S6-10-b1 / P8)</name>
    <dbReference type="NCBI Taxonomy" id="591019"/>
    <lineage>
        <taxon>Archaea</taxon>
        <taxon>Thermoproteota</taxon>
        <taxon>Thermoprotei</taxon>
        <taxon>Desulfurococcales</taxon>
        <taxon>Desulfurococcaceae</taxon>
        <taxon>Staphylothermus</taxon>
    </lineage>
</organism>
<feature type="domain" description="Radical SAM core" evidence="10">
    <location>
        <begin position="9"/>
        <end position="225"/>
    </location>
</feature>
<dbReference type="InterPro" id="IPR006638">
    <property type="entry name" value="Elp3/MiaA/NifB-like_rSAM"/>
</dbReference>
<dbReference type="InterPro" id="IPR050105">
    <property type="entry name" value="MoCo_biosynth_MoaA/MoaC"/>
</dbReference>
<reference evidence="11 12" key="2">
    <citation type="journal article" date="2011" name="Stand. Genomic Sci.">
        <title>Complete genome sequence of Staphylothermus hellenicus P8.</title>
        <authorList>
            <person name="Anderson I."/>
            <person name="Wirth R."/>
            <person name="Lucas S."/>
            <person name="Copeland A."/>
            <person name="Lapidus A."/>
            <person name="Cheng J.F."/>
            <person name="Goodwin L."/>
            <person name="Pitluck S."/>
            <person name="Davenport K."/>
            <person name="Detter J.C."/>
            <person name="Han C."/>
            <person name="Tapia R."/>
            <person name="Land M."/>
            <person name="Hauser L."/>
            <person name="Pati A."/>
            <person name="Mikhailova N."/>
            <person name="Woyke T."/>
            <person name="Klenk H.P."/>
            <person name="Kyrpides N."/>
            <person name="Ivanova N."/>
        </authorList>
    </citation>
    <scope>NUCLEOTIDE SEQUENCE [LARGE SCALE GENOMIC DNA]</scope>
    <source>
        <strain evidence="12">DSM 12710 / JCM 10830 / BK20S6-10-b1 / P8</strain>
    </source>
</reference>
<dbReference type="STRING" id="591019.Shell_0819"/>
<dbReference type="Pfam" id="PF04055">
    <property type="entry name" value="Radical_SAM"/>
    <property type="match status" value="1"/>
</dbReference>
<evidence type="ECO:0000256" key="1">
    <source>
        <dbReference type="ARBA" id="ARBA00022485"/>
    </source>
</evidence>
<evidence type="ECO:0000313" key="11">
    <source>
        <dbReference type="EMBL" id="ADI31932.1"/>
    </source>
</evidence>
<dbReference type="GO" id="GO:0005525">
    <property type="term" value="F:GTP binding"/>
    <property type="evidence" value="ECO:0007669"/>
    <property type="project" value="UniProtKB-KW"/>
</dbReference>
<evidence type="ECO:0000259" key="10">
    <source>
        <dbReference type="PROSITE" id="PS51918"/>
    </source>
</evidence>
<dbReference type="SMART" id="SM00729">
    <property type="entry name" value="Elp3"/>
    <property type="match status" value="1"/>
</dbReference>
<dbReference type="GO" id="GO:0051539">
    <property type="term" value="F:4 iron, 4 sulfur cluster binding"/>
    <property type="evidence" value="ECO:0007669"/>
    <property type="project" value="UniProtKB-KW"/>
</dbReference>
<dbReference type="KEGG" id="shc:Shell_0819"/>
<keyword evidence="6" id="KW-0411">Iron-sulfur</keyword>
<dbReference type="GO" id="GO:0046872">
    <property type="term" value="F:metal ion binding"/>
    <property type="evidence" value="ECO:0007669"/>
    <property type="project" value="UniProtKB-KW"/>
</dbReference>
<dbReference type="AlphaFoldDB" id="D7D836"/>
<accession>D7D836</accession>
<dbReference type="PANTHER" id="PTHR22960:SF0">
    <property type="entry name" value="MOLYBDENUM COFACTOR BIOSYNTHESIS PROTEIN 1"/>
    <property type="match status" value="1"/>
</dbReference>
<evidence type="ECO:0000256" key="9">
    <source>
        <dbReference type="ARBA" id="ARBA00023239"/>
    </source>
</evidence>
<evidence type="ECO:0000256" key="5">
    <source>
        <dbReference type="ARBA" id="ARBA00023004"/>
    </source>
</evidence>
<proteinExistence type="predicted"/>
<keyword evidence="9" id="KW-0456">Lyase</keyword>
<dbReference type="SFLD" id="SFLDG01383">
    <property type="entry name" value="cyclic_pyranopterin_phosphate"/>
    <property type="match status" value="1"/>
</dbReference>
<protein>
    <submittedName>
        <fullName evidence="11">Radical SAM domain protein</fullName>
    </submittedName>
</protein>
<keyword evidence="3" id="KW-0479">Metal-binding</keyword>
<dbReference type="SUPFAM" id="SSF102114">
    <property type="entry name" value="Radical SAM enzymes"/>
    <property type="match status" value="1"/>
</dbReference>
<dbReference type="InterPro" id="IPR013785">
    <property type="entry name" value="Aldolase_TIM"/>
</dbReference>
<dbReference type="InterPro" id="IPR040064">
    <property type="entry name" value="MoaA-like"/>
</dbReference>
<evidence type="ECO:0000256" key="2">
    <source>
        <dbReference type="ARBA" id="ARBA00022691"/>
    </source>
</evidence>
<dbReference type="EMBL" id="CP002051">
    <property type="protein sequence ID" value="ADI31932.1"/>
    <property type="molecule type" value="Genomic_DNA"/>
</dbReference>